<feature type="transmembrane region" description="Helical" evidence="1">
    <location>
        <begin position="145"/>
        <end position="164"/>
    </location>
</feature>
<dbReference type="OrthoDB" id="1655186at2"/>
<sequence>MEGLLLKDIVNLKKSGKQIVLAIAVLGVFSLSMKNAPYLIGMAVLMTSMLVMTSIAYDEAAKWDKYALTMPLIKKDIVLEKYVLLVLLTVVGGVVSGIFGCIMNVVLKFGTIKETLAACGAIIMVALLLFSLVLPVLFRFGVEKARMIMFVIFGVPAFLLVAFAKLMEKYNIPKPTDVQMEHVLYVSPFIVALIFVLSYRISVGIYEKKEL</sequence>
<keyword evidence="1" id="KW-0472">Membrane</keyword>
<dbReference type="AlphaFoldDB" id="A0A1M7DH87"/>
<dbReference type="Pfam" id="PF13346">
    <property type="entry name" value="ABC2_membrane_5"/>
    <property type="match status" value="1"/>
</dbReference>
<feature type="transmembrane region" description="Helical" evidence="1">
    <location>
        <begin position="39"/>
        <end position="61"/>
    </location>
</feature>
<protein>
    <submittedName>
        <fullName evidence="2">ABC-2 family transporter protein</fullName>
    </submittedName>
</protein>
<dbReference type="STRING" id="1121322.SAMN02745136_05697"/>
<proteinExistence type="predicted"/>
<dbReference type="InterPro" id="IPR025699">
    <property type="entry name" value="ABC2_memb-like"/>
</dbReference>
<evidence type="ECO:0000313" key="2">
    <source>
        <dbReference type="EMBL" id="SHL78906.1"/>
    </source>
</evidence>
<dbReference type="RefSeq" id="WP_073280565.1">
    <property type="nucleotide sequence ID" value="NZ_FRAC01000055.1"/>
</dbReference>
<organism evidence="2 3">
    <name type="scientific">Anaerocolumna jejuensis DSM 15929</name>
    <dbReference type="NCBI Taxonomy" id="1121322"/>
    <lineage>
        <taxon>Bacteria</taxon>
        <taxon>Bacillati</taxon>
        <taxon>Bacillota</taxon>
        <taxon>Clostridia</taxon>
        <taxon>Lachnospirales</taxon>
        <taxon>Lachnospiraceae</taxon>
        <taxon>Anaerocolumna</taxon>
    </lineage>
</organism>
<gene>
    <name evidence="2" type="ORF">SAMN02745136_05697</name>
</gene>
<evidence type="ECO:0000313" key="3">
    <source>
        <dbReference type="Proteomes" id="UP000184386"/>
    </source>
</evidence>
<dbReference type="Proteomes" id="UP000184386">
    <property type="component" value="Unassembled WGS sequence"/>
</dbReference>
<keyword evidence="3" id="KW-1185">Reference proteome</keyword>
<dbReference type="PANTHER" id="PTHR41309">
    <property type="entry name" value="MEMBRANE PROTEIN-RELATED"/>
    <property type="match status" value="1"/>
</dbReference>
<accession>A0A1M7DH87</accession>
<evidence type="ECO:0000256" key="1">
    <source>
        <dbReference type="SAM" id="Phobius"/>
    </source>
</evidence>
<feature type="transmembrane region" description="Helical" evidence="1">
    <location>
        <begin position="115"/>
        <end position="138"/>
    </location>
</feature>
<feature type="transmembrane region" description="Helical" evidence="1">
    <location>
        <begin position="184"/>
        <end position="206"/>
    </location>
</feature>
<name>A0A1M7DH87_9FIRM</name>
<keyword evidence="1" id="KW-0812">Transmembrane</keyword>
<feature type="transmembrane region" description="Helical" evidence="1">
    <location>
        <begin position="82"/>
        <end position="109"/>
    </location>
</feature>
<reference evidence="2 3" key="1">
    <citation type="submission" date="2016-11" db="EMBL/GenBank/DDBJ databases">
        <authorList>
            <person name="Jaros S."/>
            <person name="Januszkiewicz K."/>
            <person name="Wedrychowicz H."/>
        </authorList>
    </citation>
    <scope>NUCLEOTIDE SEQUENCE [LARGE SCALE GENOMIC DNA]</scope>
    <source>
        <strain evidence="2 3">DSM 15929</strain>
    </source>
</reference>
<dbReference type="EMBL" id="FRAC01000055">
    <property type="protein sequence ID" value="SHL78906.1"/>
    <property type="molecule type" value="Genomic_DNA"/>
</dbReference>
<dbReference type="PANTHER" id="PTHR41309:SF2">
    <property type="entry name" value="MEMBRANE PROTEIN"/>
    <property type="match status" value="1"/>
</dbReference>
<keyword evidence="1" id="KW-1133">Transmembrane helix</keyword>